<dbReference type="RefSeq" id="XP_007827001.1">
    <property type="nucleotide sequence ID" value="XM_007828810.1"/>
</dbReference>
<dbReference type="InterPro" id="IPR036812">
    <property type="entry name" value="NAD(P)_OxRdtase_dom_sf"/>
</dbReference>
<dbReference type="AlphaFoldDB" id="W3XMA5"/>
<dbReference type="SUPFAM" id="SSF51430">
    <property type="entry name" value="NAD(P)-linked oxidoreductase"/>
    <property type="match status" value="1"/>
</dbReference>
<dbReference type="eggNOG" id="KOG1575">
    <property type="taxonomic scope" value="Eukaryota"/>
</dbReference>
<dbReference type="OMA" id="QLCIGWV"/>
<protein>
    <recommendedName>
        <fullName evidence="2">NADP-dependent oxidoreductase domain-containing protein</fullName>
    </recommendedName>
</protein>
<dbReference type="STRING" id="1229662.W3XMA5"/>
<dbReference type="OrthoDB" id="37537at2759"/>
<dbReference type="Pfam" id="PF00248">
    <property type="entry name" value="Aldo_ket_red"/>
    <property type="match status" value="1"/>
</dbReference>
<name>W3XMA5_PESFW</name>
<keyword evidence="4" id="KW-1185">Reference proteome</keyword>
<dbReference type="HOGENOM" id="CLU_023205_2_1_1"/>
<dbReference type="InterPro" id="IPR023210">
    <property type="entry name" value="NADP_OxRdtase_dom"/>
</dbReference>
<reference evidence="4" key="1">
    <citation type="journal article" date="2015" name="BMC Genomics">
        <title>Genomic and transcriptomic analysis of the endophytic fungus Pestalotiopsis fici reveals its lifestyle and high potential for synthesis of natural products.</title>
        <authorList>
            <person name="Wang X."/>
            <person name="Zhang X."/>
            <person name="Liu L."/>
            <person name="Xiang M."/>
            <person name="Wang W."/>
            <person name="Sun X."/>
            <person name="Che Y."/>
            <person name="Guo L."/>
            <person name="Liu G."/>
            <person name="Guo L."/>
            <person name="Wang C."/>
            <person name="Yin W.B."/>
            <person name="Stadler M."/>
            <person name="Zhang X."/>
            <person name="Liu X."/>
        </authorList>
    </citation>
    <scope>NUCLEOTIDE SEQUENCE [LARGE SCALE GENOMIC DNA]</scope>
    <source>
        <strain evidence="4">W106-1 / CGMCC3.15140</strain>
    </source>
</reference>
<evidence type="ECO:0000259" key="2">
    <source>
        <dbReference type="Pfam" id="PF00248"/>
    </source>
</evidence>
<proteinExistence type="predicted"/>
<evidence type="ECO:0000256" key="1">
    <source>
        <dbReference type="ARBA" id="ARBA00023002"/>
    </source>
</evidence>
<dbReference type="PANTHER" id="PTHR43625:SF78">
    <property type="entry name" value="PYRIDOXAL REDUCTASE-RELATED"/>
    <property type="match status" value="1"/>
</dbReference>
<dbReference type="GeneID" id="19265242"/>
<accession>W3XMA5</accession>
<evidence type="ECO:0000313" key="3">
    <source>
        <dbReference type="EMBL" id="ETS86401.1"/>
    </source>
</evidence>
<dbReference type="Gene3D" id="3.20.20.100">
    <property type="entry name" value="NADP-dependent oxidoreductase domain"/>
    <property type="match status" value="1"/>
</dbReference>
<dbReference type="CDD" id="cd19077">
    <property type="entry name" value="AKR_AKR8A1-2"/>
    <property type="match status" value="1"/>
</dbReference>
<feature type="domain" description="NADP-dependent oxidoreductase" evidence="2">
    <location>
        <begin position="11"/>
        <end position="308"/>
    </location>
</feature>
<dbReference type="KEGG" id="pfy:PFICI_00229"/>
<dbReference type="InterPro" id="IPR050791">
    <property type="entry name" value="Aldo-Keto_reductase"/>
</dbReference>
<dbReference type="Proteomes" id="UP000030651">
    <property type="component" value="Unassembled WGS sequence"/>
</dbReference>
<keyword evidence="1" id="KW-0560">Oxidoreductase</keyword>
<dbReference type="EMBL" id="KI912109">
    <property type="protein sequence ID" value="ETS86401.1"/>
    <property type="molecule type" value="Genomic_DNA"/>
</dbReference>
<dbReference type="GO" id="GO:0005737">
    <property type="term" value="C:cytoplasm"/>
    <property type="evidence" value="ECO:0007669"/>
    <property type="project" value="TreeGrafter"/>
</dbReference>
<dbReference type="PANTHER" id="PTHR43625">
    <property type="entry name" value="AFLATOXIN B1 ALDEHYDE REDUCTASE"/>
    <property type="match status" value="1"/>
</dbReference>
<dbReference type="FunCoup" id="W3XMA5">
    <property type="interactions" value="38"/>
</dbReference>
<evidence type="ECO:0000313" key="4">
    <source>
        <dbReference type="Proteomes" id="UP000030651"/>
    </source>
</evidence>
<dbReference type="GO" id="GO:0016491">
    <property type="term" value="F:oxidoreductase activity"/>
    <property type="evidence" value="ECO:0007669"/>
    <property type="project" value="UniProtKB-KW"/>
</dbReference>
<organism evidence="3 4">
    <name type="scientific">Pestalotiopsis fici (strain W106-1 / CGMCC3.15140)</name>
    <dbReference type="NCBI Taxonomy" id="1229662"/>
    <lineage>
        <taxon>Eukaryota</taxon>
        <taxon>Fungi</taxon>
        <taxon>Dikarya</taxon>
        <taxon>Ascomycota</taxon>
        <taxon>Pezizomycotina</taxon>
        <taxon>Sordariomycetes</taxon>
        <taxon>Xylariomycetidae</taxon>
        <taxon>Amphisphaeriales</taxon>
        <taxon>Sporocadaceae</taxon>
        <taxon>Pestalotiopsis</taxon>
    </lineage>
</organism>
<dbReference type="InParanoid" id="W3XMA5"/>
<sequence length="326" mass="35599">MPQLVGKEIGPIGYGLMGFTWRAEPTPTDEAIETMRAALEDGLNFWNAGEFYGTAEYNSMHLLERYFAKYPEDADRVVLSVKGAAGSHGGGPDGSPEGIRRSIDNCITLLKGRKKIDIFECARRDHKTPLEVTFDVMNKEYVQTGKIGGIGISEVKASTLREAAKITKLAAVEIEFSLFSTDPLQNGLVAAAKELDIPIVAYSPLGRGILSGQIKTVEEIPENLRIYPRYQPDVFPLNLELVKHIETIAAKKSVTPAQLSINWIRAAGAKAGVVAIPIPGATKASRVHENSTLVEITDEEYSELDAILKKIDIVGARYPDFIPMDG</sequence>
<gene>
    <name evidence="3" type="ORF">PFICI_00229</name>
</gene>